<accession>A0ACB0JWC4</accession>
<reference evidence="1" key="1">
    <citation type="submission" date="2023-10" db="EMBL/GenBank/DDBJ databases">
        <authorList>
            <person name="Rodriguez Cubillos JULIANA M."/>
            <person name="De Vega J."/>
        </authorList>
    </citation>
    <scope>NUCLEOTIDE SEQUENCE</scope>
</reference>
<dbReference type="Proteomes" id="UP001177021">
    <property type="component" value="Unassembled WGS sequence"/>
</dbReference>
<name>A0ACB0JWC4_TRIPR</name>
<gene>
    <name evidence="1" type="ORF">MILVUS5_LOCUS17341</name>
</gene>
<protein>
    <submittedName>
        <fullName evidence="1">Uncharacterized protein</fullName>
    </submittedName>
</protein>
<comment type="caution">
    <text evidence="1">The sequence shown here is derived from an EMBL/GenBank/DDBJ whole genome shotgun (WGS) entry which is preliminary data.</text>
</comment>
<dbReference type="EMBL" id="CASHSV030000109">
    <property type="protein sequence ID" value="CAJ2649151.1"/>
    <property type="molecule type" value="Genomic_DNA"/>
</dbReference>
<evidence type="ECO:0000313" key="2">
    <source>
        <dbReference type="Proteomes" id="UP001177021"/>
    </source>
</evidence>
<sequence>MDRIGNLPNEILIHILSFIPTKQAVSTSILSKRWIHLWRSVPILHFFDTKLKTLADNYSFNEFLYSIILSRESASNHSVNSFFLDIEYNSPKLAFRHGIPNVINWINYVVERKVQFLNLYLDVVVGGGNIRKPPNLPISVFTCETLVVLKLNWFSMEEGFSFNFEDFPLLKVLHLKKMYFDEYEEFILLLAGCPVLEDLLVSDIKFRSLDLVPAFEFDQVFKSSSLNNLTEVYIRDCYFHFWVKALSNSKFLSIGFWKDYHCNDFPVFHNLTHLVLNYNWDRVVEVLRHCPKLQNLNFCQNMQSGSDEHIIENWVDPESVPHCLSLNLTTCTLWGFALTSLQGDFMLARYILKNARVLQTMKISCVREMLPEIENKLSSCHRASATCQLSFYRHLCKEEEEEEEMQRPRISSPTDTISTLPDEILCRILSFLTTKQSVATTVLSKRWTHLWHHVPVLHFPNITINTVESNFRFNESVYSVLTSRDTAAASHFIDTFHLDIQYGNSHLAYNLGFPNLTKWINLVVQRKLKYLHFNLHVPLPYNFVGFPYHPKLPVSIFTCRTLVSLNLRWFRVEGFSFSSNGFQFPSLKTLHLRFVKFSEVRDFMLLLTGCPILEDLKASHIYFFCAEDSVTVQEFKRLTLPKLIRADVSQCWCSCYMAKALSTSVSLCIETSWLLCTKDYRVYKVNKLKPPSDDIPIFHNLTHLKLHNNWDLVLQVLHHCPKLQNLQLYQGLYEAMLNEEDDQENWVEPKLVPQCLSSYLRTCTIQHLSGPKFELMLAKYILKNARLLQTMTIWTTRELPEIERKLSPCPKASATCQLSFMDSV</sequence>
<organism evidence="1 2">
    <name type="scientific">Trifolium pratense</name>
    <name type="common">Red clover</name>
    <dbReference type="NCBI Taxonomy" id="57577"/>
    <lineage>
        <taxon>Eukaryota</taxon>
        <taxon>Viridiplantae</taxon>
        <taxon>Streptophyta</taxon>
        <taxon>Embryophyta</taxon>
        <taxon>Tracheophyta</taxon>
        <taxon>Spermatophyta</taxon>
        <taxon>Magnoliopsida</taxon>
        <taxon>eudicotyledons</taxon>
        <taxon>Gunneridae</taxon>
        <taxon>Pentapetalae</taxon>
        <taxon>rosids</taxon>
        <taxon>fabids</taxon>
        <taxon>Fabales</taxon>
        <taxon>Fabaceae</taxon>
        <taxon>Papilionoideae</taxon>
        <taxon>50 kb inversion clade</taxon>
        <taxon>NPAAA clade</taxon>
        <taxon>Hologalegina</taxon>
        <taxon>IRL clade</taxon>
        <taxon>Trifolieae</taxon>
        <taxon>Trifolium</taxon>
    </lineage>
</organism>
<proteinExistence type="predicted"/>
<evidence type="ECO:0000313" key="1">
    <source>
        <dbReference type="EMBL" id="CAJ2649151.1"/>
    </source>
</evidence>
<keyword evidence="2" id="KW-1185">Reference proteome</keyword>